<keyword evidence="2" id="KW-0812">Transmembrane</keyword>
<evidence type="ECO:0000313" key="3">
    <source>
        <dbReference type="EMBL" id="TCJ89918.1"/>
    </source>
</evidence>
<feature type="compositionally biased region" description="Basic and acidic residues" evidence="1">
    <location>
        <begin position="384"/>
        <end position="426"/>
    </location>
</feature>
<keyword evidence="4" id="KW-1185">Reference proteome</keyword>
<dbReference type="RefSeq" id="WP_067458256.1">
    <property type="nucleotide sequence ID" value="NZ_SMFR01000008.1"/>
</dbReference>
<feature type="compositionally biased region" description="Basic and acidic residues" evidence="1">
    <location>
        <begin position="325"/>
        <end position="369"/>
    </location>
</feature>
<feature type="compositionally biased region" description="Basic and acidic residues" evidence="1">
    <location>
        <begin position="498"/>
        <end position="515"/>
    </location>
</feature>
<feature type="compositionally biased region" description="Basic and acidic residues" evidence="1">
    <location>
        <begin position="533"/>
        <end position="550"/>
    </location>
</feature>
<sequence length="617" mass="66765">MFRRKPVEVDRLLTAQLPERRAEAHDRIAQQHDPALLAALSERELREERSVAESVRDHNRRDRLAQAESAQSIAGVMRRAQEDLVRAEAGDLVTARRALAEQRRQGSAHAQVADLFRKKTWTGRALAGVVAAAMLYSAVNVQHNLAPGGPSEPLYWASYLLEALISTVLVAFMVNSAAVSRWRVSEDETLIRWLEGALLAMSVGLNVYPYVGKGDLYNIAVHSVAPVMVGVALFAHTAVMRRYGLAIERAVAAADAAGDDIAERMSALADTAHFAIRTDPTAPTVTAPTDDDRVLAEYEDELRAIDDPAIAPLPRATEHVSAEPIAIERARPEEPITSDRARPEEPIARDEPPVHESDRAPIAREDRGPARGIIAQSIARAAHIARDTETTARAIEDSEAEPIARDEQPAHETDRSPIAHGDDSIARAETAPIAAHTPAELETDHAPIAAHDSDQPLADASESDRPRADVAPAEESVAREQESIDRARTAPIALVSVAREDTDRARPSRADRAREASTTGALARATEPAPIARGDRSRADDHGPFDRELSRAEAGRFARAVSERGLSKQPVSVLTEIYLLASQGHKANGIGTQVGLPHSTVGRALSRVDQVVGPRPI</sequence>
<feature type="region of interest" description="Disordered" evidence="1">
    <location>
        <begin position="325"/>
        <end position="550"/>
    </location>
</feature>
<accession>A0A4R1FDM2</accession>
<name>A0A4R1FDM2_9NOCA</name>
<feature type="transmembrane region" description="Helical" evidence="2">
    <location>
        <begin position="217"/>
        <end position="239"/>
    </location>
</feature>
<dbReference type="AlphaFoldDB" id="A0A4R1FDM2"/>
<feature type="transmembrane region" description="Helical" evidence="2">
    <location>
        <begin position="190"/>
        <end position="211"/>
    </location>
</feature>
<dbReference type="Proteomes" id="UP000294856">
    <property type="component" value="Unassembled WGS sequence"/>
</dbReference>
<gene>
    <name evidence="3" type="ORF">DFR71_6208</name>
</gene>
<organism evidence="3 4">
    <name type="scientific">Nocardia alba</name>
    <dbReference type="NCBI Taxonomy" id="225051"/>
    <lineage>
        <taxon>Bacteria</taxon>
        <taxon>Bacillati</taxon>
        <taxon>Actinomycetota</taxon>
        <taxon>Actinomycetes</taxon>
        <taxon>Mycobacteriales</taxon>
        <taxon>Nocardiaceae</taxon>
        <taxon>Nocardia</taxon>
    </lineage>
</organism>
<feature type="region of interest" description="Disordered" evidence="1">
    <location>
        <begin position="48"/>
        <end position="68"/>
    </location>
</feature>
<evidence type="ECO:0000256" key="1">
    <source>
        <dbReference type="SAM" id="MobiDB-lite"/>
    </source>
</evidence>
<dbReference type="OrthoDB" id="4556509at2"/>
<dbReference type="EMBL" id="SMFR01000008">
    <property type="protein sequence ID" value="TCJ89918.1"/>
    <property type="molecule type" value="Genomic_DNA"/>
</dbReference>
<proteinExistence type="predicted"/>
<reference evidence="3 4" key="1">
    <citation type="submission" date="2019-03" db="EMBL/GenBank/DDBJ databases">
        <title>Genomic Encyclopedia of Type Strains, Phase IV (KMG-IV): sequencing the most valuable type-strain genomes for metagenomic binning, comparative biology and taxonomic classification.</title>
        <authorList>
            <person name="Goeker M."/>
        </authorList>
    </citation>
    <scope>NUCLEOTIDE SEQUENCE [LARGE SCALE GENOMIC DNA]</scope>
    <source>
        <strain evidence="3 4">DSM 44684</strain>
    </source>
</reference>
<feature type="transmembrane region" description="Helical" evidence="2">
    <location>
        <begin position="159"/>
        <end position="178"/>
    </location>
</feature>
<keyword evidence="2" id="KW-1133">Transmembrane helix</keyword>
<feature type="compositionally biased region" description="Basic and acidic residues" evidence="1">
    <location>
        <begin position="48"/>
        <end position="65"/>
    </location>
</feature>
<protein>
    <submittedName>
        <fullName evidence="3">Uncharacterized protein</fullName>
    </submittedName>
</protein>
<keyword evidence="2" id="KW-0472">Membrane</keyword>
<evidence type="ECO:0000256" key="2">
    <source>
        <dbReference type="SAM" id="Phobius"/>
    </source>
</evidence>
<evidence type="ECO:0000313" key="4">
    <source>
        <dbReference type="Proteomes" id="UP000294856"/>
    </source>
</evidence>
<feature type="transmembrane region" description="Helical" evidence="2">
    <location>
        <begin position="121"/>
        <end position="139"/>
    </location>
</feature>
<comment type="caution">
    <text evidence="3">The sequence shown here is derived from an EMBL/GenBank/DDBJ whole genome shotgun (WGS) entry which is preliminary data.</text>
</comment>
<feature type="compositionally biased region" description="Basic and acidic residues" evidence="1">
    <location>
        <begin position="476"/>
        <end position="488"/>
    </location>
</feature>